<reference evidence="1" key="1">
    <citation type="submission" date="2020-06" db="EMBL/GenBank/DDBJ databases">
        <title>Draft genome of Bugula neritina, a colonial animal packing powerful symbionts and potential medicines.</title>
        <authorList>
            <person name="Rayko M."/>
        </authorList>
    </citation>
    <scope>NUCLEOTIDE SEQUENCE [LARGE SCALE GENOMIC DNA]</scope>
    <source>
        <strain evidence="1">Kwan_BN1</strain>
    </source>
</reference>
<dbReference type="GO" id="GO:0016593">
    <property type="term" value="C:Cdc73/Paf1 complex"/>
    <property type="evidence" value="ECO:0007669"/>
    <property type="project" value="InterPro"/>
</dbReference>
<keyword evidence="2" id="KW-1185">Reference proteome</keyword>
<dbReference type="Pfam" id="PF04004">
    <property type="entry name" value="Leo1"/>
    <property type="match status" value="1"/>
</dbReference>
<evidence type="ECO:0000313" key="1">
    <source>
        <dbReference type="EMBL" id="KAF6023305.1"/>
    </source>
</evidence>
<gene>
    <name evidence="1" type="ORF">EB796_018395</name>
</gene>
<dbReference type="Proteomes" id="UP000593567">
    <property type="component" value="Unassembled WGS sequence"/>
</dbReference>
<dbReference type="EMBL" id="VXIV02002733">
    <property type="protein sequence ID" value="KAF6023305.1"/>
    <property type="molecule type" value="Genomic_DNA"/>
</dbReference>
<dbReference type="GO" id="GO:1990269">
    <property type="term" value="F:RNA polymerase II C-terminal domain phosphoserine binding"/>
    <property type="evidence" value="ECO:0007669"/>
    <property type="project" value="TreeGrafter"/>
</dbReference>
<dbReference type="PANTHER" id="PTHR23146">
    <property type="entry name" value="LEO1 PROTEIN"/>
    <property type="match status" value="1"/>
</dbReference>
<comment type="caution">
    <text evidence="1">The sequence shown here is derived from an EMBL/GenBank/DDBJ whole genome shotgun (WGS) entry which is preliminary data.</text>
</comment>
<dbReference type="GO" id="GO:0006368">
    <property type="term" value="P:transcription elongation by RNA polymerase II"/>
    <property type="evidence" value="ECO:0007669"/>
    <property type="project" value="InterPro"/>
</dbReference>
<proteinExistence type="predicted"/>
<accession>A0A7J7JB73</accession>
<dbReference type="GO" id="GO:0032968">
    <property type="term" value="P:positive regulation of transcription elongation by RNA polymerase II"/>
    <property type="evidence" value="ECO:0007669"/>
    <property type="project" value="TreeGrafter"/>
</dbReference>
<organism evidence="1 2">
    <name type="scientific">Bugula neritina</name>
    <name type="common">Brown bryozoan</name>
    <name type="synonym">Sertularia neritina</name>
    <dbReference type="NCBI Taxonomy" id="10212"/>
    <lineage>
        <taxon>Eukaryota</taxon>
        <taxon>Metazoa</taxon>
        <taxon>Spiralia</taxon>
        <taxon>Lophotrochozoa</taxon>
        <taxon>Bryozoa</taxon>
        <taxon>Gymnolaemata</taxon>
        <taxon>Cheilostomatida</taxon>
        <taxon>Flustrina</taxon>
        <taxon>Buguloidea</taxon>
        <taxon>Bugulidae</taxon>
        <taxon>Bugula</taxon>
    </lineage>
</organism>
<dbReference type="AlphaFoldDB" id="A0A7J7JB73"/>
<dbReference type="InterPro" id="IPR007149">
    <property type="entry name" value="Leo1"/>
</dbReference>
<sequence length="131" mass="15429">MKRRRKHRNLMKKRKRRWRYVKDEAGNIKTDEFGEKMRESNAKMVKWSDGSLSLHLGSEIFDVFSMPMQDHNHLYIRQGTGLQGQAMFKNKLTFRPHSTDSFTHRKMTMSLADRSTKSAKTKVLPIAVETE</sequence>
<name>A0A7J7JB73_BUGNE</name>
<dbReference type="PANTHER" id="PTHR23146:SF0">
    <property type="entry name" value="RNA POLYMERASE-ASSOCIATED PROTEIN LEO1"/>
    <property type="match status" value="1"/>
</dbReference>
<dbReference type="OrthoDB" id="20844at2759"/>
<protein>
    <submittedName>
        <fullName evidence="1">Uncharacterized protein</fullName>
    </submittedName>
</protein>
<evidence type="ECO:0000313" key="2">
    <source>
        <dbReference type="Proteomes" id="UP000593567"/>
    </source>
</evidence>